<reference evidence="1 2" key="1">
    <citation type="submission" date="2021-06" db="EMBL/GenBank/DDBJ databases">
        <authorList>
            <person name="Palmer J.M."/>
        </authorList>
    </citation>
    <scope>NUCLEOTIDE SEQUENCE [LARGE SCALE GENOMIC DNA]</scope>
    <source>
        <strain evidence="1 2">XC_2019</strain>
        <tissue evidence="1">Muscle</tissue>
    </source>
</reference>
<keyword evidence="2" id="KW-1185">Reference proteome</keyword>
<evidence type="ECO:0000313" key="2">
    <source>
        <dbReference type="Proteomes" id="UP001434883"/>
    </source>
</evidence>
<name>A0ABV0QV93_9TELE</name>
<gene>
    <name evidence="1" type="ORF">XENOCAPTIV_029027</name>
</gene>
<proteinExistence type="predicted"/>
<accession>A0ABV0QV93</accession>
<protein>
    <submittedName>
        <fullName evidence="1">Uncharacterized protein</fullName>
    </submittedName>
</protein>
<dbReference type="Proteomes" id="UP001434883">
    <property type="component" value="Unassembled WGS sequence"/>
</dbReference>
<sequence>MVLRVMDGKVVCTPQPYSIRSADSLTATHHKTSSFVEGSCRVCGGGKQLDSNFASLRLRSVPVGASGPMSGMMQQLFPGAPIHSYNGHWLHYRLPSSTPAVLHLPSPSISLPHLLFSLSFLRSDRVPYLLLTSSHSLSVLASLPAPISLIKLQ</sequence>
<dbReference type="EMBL" id="JAHRIN010025217">
    <property type="protein sequence ID" value="MEQ2199267.1"/>
    <property type="molecule type" value="Genomic_DNA"/>
</dbReference>
<organism evidence="1 2">
    <name type="scientific">Xenoophorus captivus</name>
    <dbReference type="NCBI Taxonomy" id="1517983"/>
    <lineage>
        <taxon>Eukaryota</taxon>
        <taxon>Metazoa</taxon>
        <taxon>Chordata</taxon>
        <taxon>Craniata</taxon>
        <taxon>Vertebrata</taxon>
        <taxon>Euteleostomi</taxon>
        <taxon>Actinopterygii</taxon>
        <taxon>Neopterygii</taxon>
        <taxon>Teleostei</taxon>
        <taxon>Neoteleostei</taxon>
        <taxon>Acanthomorphata</taxon>
        <taxon>Ovalentaria</taxon>
        <taxon>Atherinomorphae</taxon>
        <taxon>Cyprinodontiformes</taxon>
        <taxon>Goodeidae</taxon>
        <taxon>Xenoophorus</taxon>
    </lineage>
</organism>
<evidence type="ECO:0000313" key="1">
    <source>
        <dbReference type="EMBL" id="MEQ2199267.1"/>
    </source>
</evidence>
<comment type="caution">
    <text evidence="1">The sequence shown here is derived from an EMBL/GenBank/DDBJ whole genome shotgun (WGS) entry which is preliminary data.</text>
</comment>